<evidence type="ECO:0000256" key="3">
    <source>
        <dbReference type="ARBA" id="ARBA00022840"/>
    </source>
</evidence>
<evidence type="ECO:0000313" key="9">
    <source>
        <dbReference type="Proteomes" id="UP000076661"/>
    </source>
</evidence>
<dbReference type="InterPro" id="IPR043938">
    <property type="entry name" value="Ligase_CoA_dom"/>
</dbReference>
<dbReference type="Gene3D" id="3.40.630.30">
    <property type="match status" value="1"/>
</dbReference>
<dbReference type="Pfam" id="PF13380">
    <property type="entry name" value="CoA_binding_2"/>
    <property type="match status" value="1"/>
</dbReference>
<accession>A0A161YNU0</accession>
<dbReference type="InterPro" id="IPR003781">
    <property type="entry name" value="CoA-bd"/>
</dbReference>
<keyword evidence="3 5" id="KW-0067">ATP-binding</keyword>
<comment type="similarity">
    <text evidence="4">In the N-terminal section; belongs to the acetate CoA ligase alpha subunit family.</text>
</comment>
<evidence type="ECO:0000256" key="4">
    <source>
        <dbReference type="ARBA" id="ARBA00060888"/>
    </source>
</evidence>
<gene>
    <name evidence="8" type="ORF">N478_23740</name>
</gene>
<dbReference type="InterPro" id="IPR016102">
    <property type="entry name" value="Succinyl-CoA_synth-like"/>
</dbReference>
<feature type="domain" description="ATP-grasp" evidence="6">
    <location>
        <begin position="495"/>
        <end position="531"/>
    </location>
</feature>
<evidence type="ECO:0000256" key="1">
    <source>
        <dbReference type="ARBA" id="ARBA00022598"/>
    </source>
</evidence>
<dbReference type="PANTHER" id="PTHR43334:SF1">
    <property type="entry name" value="3-HYDROXYPROPIONATE--COA LIGASE [ADP-FORMING]"/>
    <property type="match status" value="1"/>
</dbReference>
<dbReference type="GO" id="GO:0043758">
    <property type="term" value="F:acetate-CoA ligase (ADP-forming) activity"/>
    <property type="evidence" value="ECO:0007669"/>
    <property type="project" value="InterPro"/>
</dbReference>
<dbReference type="GO" id="GO:0016747">
    <property type="term" value="F:acyltransferase activity, transferring groups other than amino-acyl groups"/>
    <property type="evidence" value="ECO:0007669"/>
    <property type="project" value="InterPro"/>
</dbReference>
<dbReference type="PATRIC" id="fig|1365257.3.peg.3559"/>
<name>A0A161YNU0_9GAMM</name>
<keyword evidence="2 5" id="KW-0547">Nucleotide-binding</keyword>
<dbReference type="Gene3D" id="3.40.50.720">
    <property type="entry name" value="NAD(P)-binding Rossmann-like Domain"/>
    <property type="match status" value="1"/>
</dbReference>
<dbReference type="Proteomes" id="UP000076661">
    <property type="component" value="Unassembled WGS sequence"/>
</dbReference>
<dbReference type="Pfam" id="PF19045">
    <property type="entry name" value="Ligase_CoA_2"/>
    <property type="match status" value="1"/>
</dbReference>
<dbReference type="Pfam" id="PF13607">
    <property type="entry name" value="Succ_CoA_lig"/>
    <property type="match status" value="1"/>
</dbReference>
<dbReference type="Pfam" id="PF13549">
    <property type="entry name" value="ATP-grasp_5"/>
    <property type="match status" value="1"/>
</dbReference>
<dbReference type="InterPro" id="IPR000182">
    <property type="entry name" value="GNAT_dom"/>
</dbReference>
<comment type="caution">
    <text evidence="8">The sequence shown here is derived from an EMBL/GenBank/DDBJ whole genome shotgun (WGS) entry which is preliminary data.</text>
</comment>
<dbReference type="PROSITE" id="PS51186">
    <property type="entry name" value="GNAT"/>
    <property type="match status" value="1"/>
</dbReference>
<dbReference type="FunFam" id="3.30.1490.20:FF:000020">
    <property type="entry name" value="Protein lysine acetyltransferase"/>
    <property type="match status" value="1"/>
</dbReference>
<dbReference type="PANTHER" id="PTHR43334">
    <property type="entry name" value="ACETATE--COA LIGASE [ADP-FORMING]"/>
    <property type="match status" value="1"/>
</dbReference>
<dbReference type="SUPFAM" id="SSF51735">
    <property type="entry name" value="NAD(P)-binding Rossmann-fold domains"/>
    <property type="match status" value="1"/>
</dbReference>
<dbReference type="Gene3D" id="3.30.470.20">
    <property type="entry name" value="ATP-grasp fold, B domain"/>
    <property type="match status" value="1"/>
</dbReference>
<dbReference type="SUPFAM" id="SSF52210">
    <property type="entry name" value="Succinyl-CoA synthetase domains"/>
    <property type="match status" value="2"/>
</dbReference>
<reference evidence="8 9" key="1">
    <citation type="submission" date="2013-07" db="EMBL/GenBank/DDBJ databases">
        <title>Comparative Genomic and Metabolomic Analysis of Twelve Strains of Pseudoalteromonas luteoviolacea.</title>
        <authorList>
            <person name="Vynne N.G."/>
            <person name="Mansson M."/>
            <person name="Gram L."/>
        </authorList>
    </citation>
    <scope>NUCLEOTIDE SEQUENCE [LARGE SCALE GENOMIC DNA]</scope>
    <source>
        <strain evidence="8 9">S4060-1</strain>
    </source>
</reference>
<evidence type="ECO:0000259" key="6">
    <source>
        <dbReference type="PROSITE" id="PS50975"/>
    </source>
</evidence>
<evidence type="ECO:0000256" key="5">
    <source>
        <dbReference type="PROSITE-ProRule" id="PRU00409"/>
    </source>
</evidence>
<dbReference type="Gene3D" id="3.40.50.261">
    <property type="entry name" value="Succinyl-CoA synthetase domains"/>
    <property type="match status" value="2"/>
</dbReference>
<dbReference type="GO" id="GO:0046872">
    <property type="term" value="F:metal ion binding"/>
    <property type="evidence" value="ECO:0007669"/>
    <property type="project" value="InterPro"/>
</dbReference>
<dbReference type="AlphaFoldDB" id="A0A161YNU0"/>
<evidence type="ECO:0000256" key="2">
    <source>
        <dbReference type="ARBA" id="ARBA00022741"/>
    </source>
</evidence>
<dbReference type="RefSeq" id="WP_063381984.1">
    <property type="nucleotide sequence ID" value="NZ_AUXX01000033.1"/>
</dbReference>
<evidence type="ECO:0000259" key="7">
    <source>
        <dbReference type="PROSITE" id="PS51186"/>
    </source>
</evidence>
<keyword evidence="8" id="KW-0808">Transferase</keyword>
<dbReference type="GO" id="GO:0005524">
    <property type="term" value="F:ATP binding"/>
    <property type="evidence" value="ECO:0007669"/>
    <property type="project" value="UniProtKB-UniRule"/>
</dbReference>
<dbReference type="InterPro" id="IPR036291">
    <property type="entry name" value="NAD(P)-bd_dom_sf"/>
</dbReference>
<dbReference type="InterPro" id="IPR011761">
    <property type="entry name" value="ATP-grasp"/>
</dbReference>
<dbReference type="InterPro" id="IPR051538">
    <property type="entry name" value="Acyl-CoA_Synth/Transferase"/>
</dbReference>
<keyword evidence="1" id="KW-0436">Ligase</keyword>
<dbReference type="InterPro" id="IPR016181">
    <property type="entry name" value="Acyl_CoA_acyltransferase"/>
</dbReference>
<dbReference type="PROSITE" id="PS50975">
    <property type="entry name" value="ATP_GRASP"/>
    <property type="match status" value="1"/>
</dbReference>
<evidence type="ECO:0000313" key="8">
    <source>
        <dbReference type="EMBL" id="KZN63556.1"/>
    </source>
</evidence>
<sequence length="895" mass="97677">MSVKRIGQFFNPHSVAVIGASSNPARAGNVVMRNLLQGGFKGPIMPVTPKYTAVQGVLAYPNIKSLPHTPDLAILCTNKSAVCQLIEELGHLGCRHAIIVAAGLDTQQKLKLKETALNAGVTILGSNSLGLILPHIGLNASFSHTVAKPGKLAFVSQSAAVCSTILDWAQNKHIGFSHFVSVGDCIDIDFDELLDYLARDAKTSAVLLYIDNIKDVRRFISAARAAAFNKPVIAIKTGRTLAGAQAAYNHTGGKTSDDAVYDAMFQRAGMLRVNDLRELFAATQTLALHPKLLKVEHLTILTNGGGPGIMAVDTLLMRSGKLATLSEQTITALNKIVPQSSQTDNPVDIFGDSSPQRYQQALEILLKADEVKNLLIIHTPSALAPSSAYAKIIAQTLEKLPKMARPFVMTNFMGEDAARSARDICVLSHIPTYRTPEGAVSAFMHLITYRRNQKHLTQTPESIIQDDLINSAAAKQRISACLDSGLRYLSTHSSRQILACYGIECIETEVALTPSDAREQADKIGYPVALKLISPAIPSKSEVGGVVLNLNDGNEVEQTAFAMLLRIKKTYPDAEIEGFSLQKMASRAGTQELRIAIKTEPDVGPVILLGEAGTGLNFSQAAVALPPLNMNLAKYLIAAAHDKGVLKERTLPDKVDKYRLCALLTRVSQMIVEQPDISTLELNPILASSGQFLVLDAQITLSSYTPLAGRKRLAIKPYPKELERSITLKNGHQAILRPIKPEDERSHQEFDQSLSQEDRYKRFFGQLPQFTHEQLAKMTQIDYDREMAFIVSERHKSTYRTLGVSRVLMDPDNISAEFSVIVRSDSQGLGLGKLLMNAAIDYCRDKGVGTIEGITLPENSGMITLAKHLGFKVRRDFEEGATIMTLPLHESTEHK</sequence>
<organism evidence="8 9">
    <name type="scientific">Pseudoalteromonas luteoviolacea S4060-1</name>
    <dbReference type="NCBI Taxonomy" id="1365257"/>
    <lineage>
        <taxon>Bacteria</taxon>
        <taxon>Pseudomonadati</taxon>
        <taxon>Pseudomonadota</taxon>
        <taxon>Gammaproteobacteria</taxon>
        <taxon>Alteromonadales</taxon>
        <taxon>Pseudoalteromonadaceae</taxon>
        <taxon>Pseudoalteromonas</taxon>
    </lineage>
</organism>
<feature type="domain" description="N-acetyltransferase" evidence="7">
    <location>
        <begin position="734"/>
        <end position="889"/>
    </location>
</feature>
<protein>
    <submittedName>
        <fullName evidence="8">Protein lysine acetyltransferase</fullName>
    </submittedName>
</protein>
<dbReference type="Gene3D" id="3.30.1490.20">
    <property type="entry name" value="ATP-grasp fold, A domain"/>
    <property type="match status" value="1"/>
</dbReference>
<dbReference type="CDD" id="cd04301">
    <property type="entry name" value="NAT_SF"/>
    <property type="match status" value="1"/>
</dbReference>
<dbReference type="SUPFAM" id="SSF56059">
    <property type="entry name" value="Glutathione synthetase ATP-binding domain-like"/>
    <property type="match status" value="1"/>
</dbReference>
<dbReference type="InterPro" id="IPR032875">
    <property type="entry name" value="Succ_CoA_lig_flav_dom"/>
</dbReference>
<dbReference type="SUPFAM" id="SSF55729">
    <property type="entry name" value="Acyl-CoA N-acyltransferases (Nat)"/>
    <property type="match status" value="1"/>
</dbReference>
<dbReference type="InterPro" id="IPR013815">
    <property type="entry name" value="ATP_grasp_subdomain_1"/>
</dbReference>
<proteinExistence type="inferred from homology"/>
<dbReference type="SMART" id="SM00881">
    <property type="entry name" value="CoA_binding"/>
    <property type="match status" value="1"/>
</dbReference>
<dbReference type="Pfam" id="PF13302">
    <property type="entry name" value="Acetyltransf_3"/>
    <property type="match status" value="1"/>
</dbReference>
<dbReference type="EMBL" id="AUXX01000033">
    <property type="protein sequence ID" value="KZN63556.1"/>
    <property type="molecule type" value="Genomic_DNA"/>
</dbReference>